<dbReference type="Proteomes" id="UP000245626">
    <property type="component" value="Unassembled WGS sequence"/>
</dbReference>
<name>A0ACD0NPL5_9BASI</name>
<organism evidence="1 2">
    <name type="scientific">Violaceomyces palustris</name>
    <dbReference type="NCBI Taxonomy" id="1673888"/>
    <lineage>
        <taxon>Eukaryota</taxon>
        <taxon>Fungi</taxon>
        <taxon>Dikarya</taxon>
        <taxon>Basidiomycota</taxon>
        <taxon>Ustilaginomycotina</taxon>
        <taxon>Ustilaginomycetes</taxon>
        <taxon>Violaceomycetales</taxon>
        <taxon>Violaceomycetaceae</taxon>
        <taxon>Violaceomyces</taxon>
    </lineage>
</organism>
<sequence>MSVAADNYNHFSYHLASPPGMFVDLPVTPPDSGLPNNGYGLPFPAVCHLSKLPNSNSSPASLSSFSRQADELFTFKKSVGNASPSSSPQPPPPGSSKPSKNDIFNSPSTWITPAPKLKSSPSSSHQDRISSQADSEPKPATLSKNSLFFSASPTPSPPSFFTRIVRRSKASEETKVTKDGNLVVDVGGPALSSDGGRIQRDSDLAHQSSPSSAVTRGHERRPSLGRASTEERERERARIRKSKDIEFRLCPTKEFLLGEGRHCNVYVGAYWVKRRACEDSFSANADPDQETPSESRVKGKSLRAGKESPSPSLLNVEEEEDDTTPPEWHLCAIKRLHADRQSQLLGLDEAFALRRLGPHPNVIRLIDIRDEVELNSSPQATPNKEVKDSFSTLGYGPPPMMDPSPSTFPPSSICATPNLVDPGITSASGQSQTPGHGRSTSDMTGKPETFSEGKRFRHARAAEKEIETARSMGIEVEEMDGDIESVVGRTKMENSSMSTAHRRLASQPVGRSQPGTPMPLVTVANPDGHEMPGSPEAERHAGAPSQVETRKSSDVSVTSTAKTSANPADPPRLLILLELLPHSLSNYSRRHPNHVDLDQWICWAREMAKTVEWLHERGCVHADIKKENMLLTEDLSVKLCDFNSALFPNPNHPPTDGLGLGTPAYGAPELSKATGGPNSGSFSFPIDIFSLGAVLYSLATGVEPFSKARSVIEMVHRKKVFFQSEENDRVARLSVEAATSGASTNGSAPASRNGSIRGRKNGRRVYLDEGSSPLSPNSVVRSIAAALKGQEGGASMRREGSADSIESVASSITTMSGRSPSSAAIAKLLEPSREPRGVLSVGAAAPRTTNANGYSFGGHHRTASLGKGYNASHAEGRVQKSSHLPPRSPAASNGAASMGLGIGRPPNVSAAGGNSLSVPKRPDALRRTSSYGDGALAATPCQGLTMSWGGSSIPQSKIEEATSPPRPSHLRSILFSSSMAASQDGDIPVDGVEGSGRTGPVESAKGDKGWTTEAAAAYSSSGSRAGPSRGPDRSSWYESEGSSSSGWEGLWGSGGGLDEFGQDGKPYSDGNPALILPGGGRLPDEARELLRSMLEADPKKRPTASEVRRILENL</sequence>
<dbReference type="EMBL" id="KZ820343">
    <property type="protein sequence ID" value="PWN47768.1"/>
    <property type="molecule type" value="Genomic_DNA"/>
</dbReference>
<reference evidence="1 2" key="1">
    <citation type="journal article" date="2018" name="Mol. Biol. Evol.">
        <title>Broad Genomic Sampling Reveals a Smut Pathogenic Ancestry of the Fungal Clade Ustilaginomycotina.</title>
        <authorList>
            <person name="Kijpornyongpan T."/>
            <person name="Mondo S.J."/>
            <person name="Barry K."/>
            <person name="Sandor L."/>
            <person name="Lee J."/>
            <person name="Lipzen A."/>
            <person name="Pangilinan J."/>
            <person name="LaButti K."/>
            <person name="Hainaut M."/>
            <person name="Henrissat B."/>
            <person name="Grigoriev I.V."/>
            <person name="Spatafora J.W."/>
            <person name="Aime M.C."/>
        </authorList>
    </citation>
    <scope>NUCLEOTIDE SEQUENCE [LARGE SCALE GENOMIC DNA]</scope>
    <source>
        <strain evidence="1 2">SA 807</strain>
    </source>
</reference>
<protein>
    <submittedName>
        <fullName evidence="1">Kinase-like protein</fullName>
    </submittedName>
</protein>
<evidence type="ECO:0000313" key="2">
    <source>
        <dbReference type="Proteomes" id="UP000245626"/>
    </source>
</evidence>
<proteinExistence type="predicted"/>
<keyword evidence="2" id="KW-1185">Reference proteome</keyword>
<gene>
    <name evidence="1" type="ORF">IE53DRAFT_390083</name>
</gene>
<evidence type="ECO:0000313" key="1">
    <source>
        <dbReference type="EMBL" id="PWN47768.1"/>
    </source>
</evidence>
<accession>A0ACD0NPL5</accession>